<accession>A0A6M0K503</accession>
<dbReference type="Proteomes" id="UP000483379">
    <property type="component" value="Unassembled WGS sequence"/>
</dbReference>
<dbReference type="AlphaFoldDB" id="A0A6M0K503"/>
<dbReference type="Pfam" id="PF00873">
    <property type="entry name" value="ACR_tran"/>
    <property type="match status" value="1"/>
</dbReference>
<dbReference type="SUPFAM" id="SSF82714">
    <property type="entry name" value="Multidrug efflux transporter AcrB TolC docking domain, DN and DC subdomains"/>
    <property type="match status" value="2"/>
</dbReference>
<dbReference type="PANTHER" id="PTHR32063">
    <property type="match status" value="1"/>
</dbReference>
<dbReference type="GO" id="GO:0042910">
    <property type="term" value="F:xenobiotic transmembrane transporter activity"/>
    <property type="evidence" value="ECO:0007669"/>
    <property type="project" value="TreeGrafter"/>
</dbReference>
<keyword evidence="4" id="KW-1185">Reference proteome</keyword>
<evidence type="ECO:0000313" key="4">
    <source>
        <dbReference type="Proteomes" id="UP000483379"/>
    </source>
</evidence>
<keyword evidence="2" id="KW-1133">Transmembrane helix</keyword>
<dbReference type="SUPFAM" id="SSF82866">
    <property type="entry name" value="Multidrug efflux transporter AcrB transmembrane domain"/>
    <property type="match status" value="2"/>
</dbReference>
<dbReference type="Gene3D" id="3.30.2090.10">
    <property type="entry name" value="Multidrug efflux transporter AcrB TolC docking domain, DN and DC subdomains"/>
    <property type="match status" value="2"/>
</dbReference>
<feature type="transmembrane region" description="Helical" evidence="2">
    <location>
        <begin position="1019"/>
        <end position="1046"/>
    </location>
</feature>
<dbReference type="InterPro" id="IPR001036">
    <property type="entry name" value="Acrflvin-R"/>
</dbReference>
<dbReference type="Gene3D" id="1.20.1640.10">
    <property type="entry name" value="Multidrug efflux transporter AcrB transmembrane domain"/>
    <property type="match status" value="2"/>
</dbReference>
<sequence length="1082" mass="118088">MFRFAIERPVILTVAILILSLFGLLAIFNVPVQMIPDLDARVITVRTQWPGAAPQDVEKEILVEQEKYLGRIPGLERMVSSASTGSARIELEFPFSISIEEALLNVNNALSQVPGYPENVDQPTIRAEAFSSNSFMYFRLMPESGQFTDEDIIRLRDWVEEYVQTPMERVPGVSSVALRGGAERQMQVFVDPVRLAERGIRLTELRDAIRARNRDVSGGDLDSGKRRYLLRTIGRFETPEELESLVIAERDGAFIRLRDVGHAELGFAEVRAYSYSEGKPILSFAVSRQIGTNVIQIKRDMMARVEELNRTVLEPKGLKLVRTADDVVYVTDAVRVVQRNLAIGAALAVLVLFLFLRSLPATLIGAIGIPICTIAAFLGLLVTGRTINVISLAGVAFAIGMTLDNNIVVLENIVRHLHQGKQRMQAALEGVREVWPAVLASTLTTVAVFLPVIFVEEEAGQLYSDIAVAISASILMSMLVAITLVPVAASRFLSAPEALSCSASRKSLLVRLGTRFGDHVIAGVHWISRGVIRPVAVILTVLLGAGAIIYGLTPDAEYLPEGEESKVFTMMFAPPGYNIDMMRRAFQKVDAELYPAVGQDPARFAEGESDVPALNFTIGFASERMVFVVREATDRRQTEDLMAVATEKTSQLPGLRSFSSRGSIFSSNFGGTRSINIEVSGPDLPTLFEAGRQVSAKAKEIFERPRVKSEPSSLTLGQPMLEVRPDWERAAELGISPGDLGYTVWAYSDGAYVDQYFLDDDEIDIFLYSTAGAVEHPQDLERLMLYSPDGGIVPLSSVARLIETVNTENIRRVDGDRTVTMSIIPPRDVPLEEGVRLVRERIIAGMKASGELPESIKLTLSGASDRLEATRDALAGNFAVALLIAYLLMVAVFSHWGWPLLIMTSVPIGISGGIAGLYLLNLTGAHLDKIGLYPIQQPFDMITMLGFLVLIGTVVNNPILIVERAVVNLRECGLSVIDAVTEAVRVRLRPIMMSMITTVAGLSPLVFNPGAGTELYRGLGAIVLFGLLFSTLVTLTFMPAMLALVLRVVGGRGLNPDSPEAPKGRAAPAHAVEDGLTHQPTR</sequence>
<dbReference type="Gene3D" id="3.30.70.1440">
    <property type="entry name" value="Multidrug efflux transporter AcrB pore domain"/>
    <property type="match status" value="1"/>
</dbReference>
<feature type="transmembrane region" description="Helical" evidence="2">
    <location>
        <begin position="900"/>
        <end position="921"/>
    </location>
</feature>
<dbReference type="SUPFAM" id="SSF82693">
    <property type="entry name" value="Multidrug efflux transporter AcrB pore domain, PN1, PN2, PC1 and PC2 subdomains"/>
    <property type="match status" value="2"/>
</dbReference>
<feature type="transmembrane region" description="Helical" evidence="2">
    <location>
        <begin position="941"/>
        <end position="962"/>
    </location>
</feature>
<feature type="transmembrane region" description="Helical" evidence="2">
    <location>
        <begin position="363"/>
        <end position="383"/>
    </location>
</feature>
<protein>
    <submittedName>
        <fullName evidence="3">Efflux RND transporter permease subunit</fullName>
    </submittedName>
</protein>
<feature type="transmembrane region" description="Helical" evidence="2">
    <location>
        <begin position="991"/>
        <end position="1007"/>
    </location>
</feature>
<feature type="transmembrane region" description="Helical" evidence="2">
    <location>
        <begin position="466"/>
        <end position="489"/>
    </location>
</feature>
<feature type="region of interest" description="Disordered" evidence="1">
    <location>
        <begin position="1057"/>
        <end position="1082"/>
    </location>
</feature>
<evidence type="ECO:0000256" key="1">
    <source>
        <dbReference type="SAM" id="MobiDB-lite"/>
    </source>
</evidence>
<feature type="transmembrane region" description="Helical" evidence="2">
    <location>
        <begin position="874"/>
        <end position="893"/>
    </location>
</feature>
<dbReference type="RefSeq" id="WP_164456036.1">
    <property type="nucleotide sequence ID" value="NZ_JAAIJQ010000118.1"/>
</dbReference>
<keyword evidence="2" id="KW-0472">Membrane</keyword>
<name>A0A6M0K503_9GAMM</name>
<dbReference type="Gene3D" id="3.30.70.1320">
    <property type="entry name" value="Multidrug efflux transporter AcrB pore domain like"/>
    <property type="match status" value="1"/>
</dbReference>
<dbReference type="GO" id="GO:0005886">
    <property type="term" value="C:plasma membrane"/>
    <property type="evidence" value="ECO:0007669"/>
    <property type="project" value="TreeGrafter"/>
</dbReference>
<dbReference type="PRINTS" id="PR00702">
    <property type="entry name" value="ACRIFLAVINRP"/>
</dbReference>
<feature type="transmembrane region" description="Helical" evidence="2">
    <location>
        <begin position="389"/>
        <end position="414"/>
    </location>
</feature>
<proteinExistence type="predicted"/>
<reference evidence="3 4" key="1">
    <citation type="submission" date="2020-02" db="EMBL/GenBank/DDBJ databases">
        <title>Genome sequences of Thiorhodococcus mannitoliphagus and Thiorhodococcus minor, purple sulfur photosynthetic bacteria in the gammaproteobacterial family, Chromatiaceae.</title>
        <authorList>
            <person name="Aviles F.A."/>
            <person name="Meyer T.E."/>
            <person name="Kyndt J.A."/>
        </authorList>
    </citation>
    <scope>NUCLEOTIDE SEQUENCE [LARGE SCALE GENOMIC DNA]</scope>
    <source>
        <strain evidence="3 4">DSM 11518</strain>
    </source>
</reference>
<dbReference type="Gene3D" id="3.30.70.1430">
    <property type="entry name" value="Multidrug efflux transporter AcrB pore domain"/>
    <property type="match status" value="2"/>
</dbReference>
<evidence type="ECO:0000313" key="3">
    <source>
        <dbReference type="EMBL" id="NEV64866.1"/>
    </source>
</evidence>
<gene>
    <name evidence="3" type="ORF">G3446_23860</name>
</gene>
<dbReference type="EMBL" id="JAAIJQ010000118">
    <property type="protein sequence ID" value="NEV64866.1"/>
    <property type="molecule type" value="Genomic_DNA"/>
</dbReference>
<keyword evidence="2" id="KW-0812">Transmembrane</keyword>
<feature type="transmembrane region" description="Helical" evidence="2">
    <location>
        <begin position="535"/>
        <end position="553"/>
    </location>
</feature>
<dbReference type="PANTHER" id="PTHR32063:SF0">
    <property type="entry name" value="SWARMING MOTILITY PROTEIN SWRC"/>
    <property type="match status" value="1"/>
</dbReference>
<dbReference type="InterPro" id="IPR027463">
    <property type="entry name" value="AcrB_DN_DC_subdom"/>
</dbReference>
<evidence type="ECO:0000256" key="2">
    <source>
        <dbReference type="SAM" id="Phobius"/>
    </source>
</evidence>
<feature type="transmembrane region" description="Helical" evidence="2">
    <location>
        <begin position="340"/>
        <end position="356"/>
    </location>
</feature>
<organism evidence="3 4">
    <name type="scientific">Thiorhodococcus minor</name>
    <dbReference type="NCBI Taxonomy" id="57489"/>
    <lineage>
        <taxon>Bacteria</taxon>
        <taxon>Pseudomonadati</taxon>
        <taxon>Pseudomonadota</taxon>
        <taxon>Gammaproteobacteria</taxon>
        <taxon>Chromatiales</taxon>
        <taxon>Chromatiaceae</taxon>
        <taxon>Thiorhodococcus</taxon>
    </lineage>
</organism>
<comment type="caution">
    <text evidence="3">The sequence shown here is derived from an EMBL/GenBank/DDBJ whole genome shotgun (WGS) entry which is preliminary data.</text>
</comment>
<feature type="transmembrane region" description="Helical" evidence="2">
    <location>
        <begin position="434"/>
        <end position="454"/>
    </location>
</feature>